<evidence type="ECO:0000256" key="3">
    <source>
        <dbReference type="ARBA" id="ARBA00023274"/>
    </source>
</evidence>
<accession>A0A7D8ULG9</accession>
<evidence type="ECO:0000256" key="4">
    <source>
        <dbReference type="SAM" id="MobiDB-lite"/>
    </source>
</evidence>
<dbReference type="GO" id="GO:0006412">
    <property type="term" value="P:translation"/>
    <property type="evidence" value="ECO:0007669"/>
    <property type="project" value="InterPro"/>
</dbReference>
<sequence length="317" mass="34825">MPPRIPVPPRLNGVSLCFRPAQSSTAHIPTANASTFAQRKAHKDPYALAQSAQRKTVNLARQKILQEERKKALGDPVRGITTPFIESFDDVSGSATVLLDALPRDGTQQRVQVKTGDDVYLNHFVTASELTDSLAHSYELTEPSRAKAAAYRDPAIEAADRKAHDEGHERAVTALARIVSLANAGQADKTRANINRCVETFGRHNTDSTLRPRAPINPDILGGKELPEKTPRAGPDTGSSEVQIAILTAKIRVLATQLEKKGGSKDKINKRNLRVMVHKRQKLLRYLRAKERGSDRWENLVGTLGLTEGTWKGEISL</sequence>
<comment type="similarity">
    <text evidence="1">Belongs to the universal ribosomal protein uS15 family.</text>
</comment>
<dbReference type="Gene3D" id="1.10.287.10">
    <property type="entry name" value="S15/NS1, RNA-binding"/>
    <property type="match status" value="1"/>
</dbReference>
<dbReference type="CDD" id="cd00353">
    <property type="entry name" value="Ribosomal_S15p_S13e"/>
    <property type="match status" value="1"/>
</dbReference>
<keyword evidence="2 5" id="KW-0689">Ribosomal protein</keyword>
<evidence type="ECO:0000256" key="1">
    <source>
        <dbReference type="ARBA" id="ARBA00008434"/>
    </source>
</evidence>
<dbReference type="OrthoDB" id="441444at2759"/>
<dbReference type="AlphaFoldDB" id="A0A7D8ULG9"/>
<dbReference type="SUPFAM" id="SSF47060">
    <property type="entry name" value="S15/NS1 RNA-binding domain"/>
    <property type="match status" value="1"/>
</dbReference>
<evidence type="ECO:0000313" key="6">
    <source>
        <dbReference type="Proteomes" id="UP000481288"/>
    </source>
</evidence>
<dbReference type="PANTHER" id="PTHR23321:SF26">
    <property type="entry name" value="SMALL RIBOSOMAL SUBUNIT PROTEIN US15M"/>
    <property type="match status" value="1"/>
</dbReference>
<evidence type="ECO:0000256" key="2">
    <source>
        <dbReference type="ARBA" id="ARBA00022980"/>
    </source>
</evidence>
<dbReference type="GO" id="GO:0003735">
    <property type="term" value="F:structural constituent of ribosome"/>
    <property type="evidence" value="ECO:0007669"/>
    <property type="project" value="InterPro"/>
</dbReference>
<dbReference type="GO" id="GO:0005840">
    <property type="term" value="C:ribosome"/>
    <property type="evidence" value="ECO:0007669"/>
    <property type="project" value="UniProtKB-KW"/>
</dbReference>
<dbReference type="Proteomes" id="UP000481288">
    <property type="component" value="Unassembled WGS sequence"/>
</dbReference>
<feature type="region of interest" description="Disordered" evidence="4">
    <location>
        <begin position="205"/>
        <end position="239"/>
    </location>
</feature>
<dbReference type="GO" id="GO:1990904">
    <property type="term" value="C:ribonucleoprotein complex"/>
    <property type="evidence" value="ECO:0007669"/>
    <property type="project" value="UniProtKB-KW"/>
</dbReference>
<dbReference type="InterPro" id="IPR000589">
    <property type="entry name" value="Ribosomal_uS15"/>
</dbReference>
<comment type="caution">
    <text evidence="5">The sequence shown here is derived from an EMBL/GenBank/DDBJ whole genome shotgun (WGS) entry which is preliminary data.</text>
</comment>
<dbReference type="GO" id="GO:0005737">
    <property type="term" value="C:cytoplasm"/>
    <property type="evidence" value="ECO:0007669"/>
    <property type="project" value="UniProtKB-ARBA"/>
</dbReference>
<dbReference type="Pfam" id="PF00312">
    <property type="entry name" value="Ribosomal_S15"/>
    <property type="match status" value="1"/>
</dbReference>
<dbReference type="SMART" id="SM01387">
    <property type="entry name" value="Ribosomal_S15"/>
    <property type="match status" value="1"/>
</dbReference>
<gene>
    <name evidence="5" type="primary">rpsO</name>
    <name evidence="5" type="ORF">LCER1_G006936</name>
</gene>
<dbReference type="EMBL" id="QGMG01001408">
    <property type="protein sequence ID" value="TVY48358.1"/>
    <property type="molecule type" value="Genomic_DNA"/>
</dbReference>
<keyword evidence="6" id="KW-1185">Reference proteome</keyword>
<dbReference type="InterPro" id="IPR005290">
    <property type="entry name" value="Ribosomal_uS15_bac-type"/>
</dbReference>
<reference evidence="5 6" key="1">
    <citation type="submission" date="2018-05" db="EMBL/GenBank/DDBJ databases">
        <title>Whole genome sequencing for identification of molecular markers to develop diagnostic detection tools for the regulated plant pathogen Lachnellula willkommii.</title>
        <authorList>
            <person name="Giroux E."/>
            <person name="Bilodeau G."/>
        </authorList>
    </citation>
    <scope>NUCLEOTIDE SEQUENCE [LARGE SCALE GENOMIC DNA]</scope>
    <source>
        <strain evidence="5 6">CBS 625.97</strain>
    </source>
</reference>
<keyword evidence="3" id="KW-0687">Ribonucleoprotein</keyword>
<proteinExistence type="inferred from homology"/>
<dbReference type="InterPro" id="IPR009068">
    <property type="entry name" value="uS15_NS1_RNA-bd_sf"/>
</dbReference>
<protein>
    <submittedName>
        <fullName evidence="5">30S ribosomal protein S15</fullName>
    </submittedName>
</protein>
<organism evidence="5 6">
    <name type="scientific">Lachnellula cervina</name>
    <dbReference type="NCBI Taxonomy" id="1316786"/>
    <lineage>
        <taxon>Eukaryota</taxon>
        <taxon>Fungi</taxon>
        <taxon>Dikarya</taxon>
        <taxon>Ascomycota</taxon>
        <taxon>Pezizomycotina</taxon>
        <taxon>Leotiomycetes</taxon>
        <taxon>Helotiales</taxon>
        <taxon>Lachnaceae</taxon>
        <taxon>Lachnellula</taxon>
    </lineage>
</organism>
<name>A0A7D8ULG9_9HELO</name>
<evidence type="ECO:0000313" key="5">
    <source>
        <dbReference type="EMBL" id="TVY48358.1"/>
    </source>
</evidence>
<dbReference type="PANTHER" id="PTHR23321">
    <property type="entry name" value="RIBOSOMAL PROTEIN S15, BACTERIAL AND ORGANELLAR"/>
    <property type="match status" value="1"/>
</dbReference>